<dbReference type="SMART" id="SM00355">
    <property type="entry name" value="ZnF_C2H2"/>
    <property type="match status" value="3"/>
</dbReference>
<accession>A0ABD1YJJ5</accession>
<dbReference type="AlphaFoldDB" id="A0ABD1YJJ5"/>
<proteinExistence type="predicted"/>
<feature type="domain" description="C2H2-type" evidence="2">
    <location>
        <begin position="139"/>
        <end position="163"/>
    </location>
</feature>
<dbReference type="InterPro" id="IPR039258">
    <property type="entry name" value="ZNF511"/>
</dbReference>
<gene>
    <name evidence="3" type="ORF">R1flu_014318</name>
</gene>
<evidence type="ECO:0000256" key="1">
    <source>
        <dbReference type="SAM" id="MobiDB-lite"/>
    </source>
</evidence>
<dbReference type="PANTHER" id="PTHR21354:SF0">
    <property type="entry name" value="ZINC FINGER PROTEIN 511"/>
    <property type="match status" value="1"/>
</dbReference>
<protein>
    <recommendedName>
        <fullName evidence="2">C2H2-type domain-containing protein</fullName>
    </recommendedName>
</protein>
<feature type="compositionally biased region" description="Polar residues" evidence="1">
    <location>
        <begin position="192"/>
        <end position="207"/>
    </location>
</feature>
<sequence>MEEEEKEKDRAEQTSKEFPRWRAARRKFAADSPFFSAGNLERELQAKQVSLSITEEEKLAISRLEEEESLRVRCPIAGCGAILNSLSAFESHYAVRHTATCSVCSSVFPTTRLLNMHVSERHDSFFKAKVARNYPMYECLVEDCPARFQSDARRLQHLVDKHHFPKTFRFHSKKHLSQKQRRRQKQNANRKTQVGQLEKSGSVQKDSLASVDPQEAHTTWRA</sequence>
<dbReference type="Proteomes" id="UP001605036">
    <property type="component" value="Unassembled WGS sequence"/>
</dbReference>
<keyword evidence="4" id="KW-1185">Reference proteome</keyword>
<feature type="compositionally biased region" description="Basic residues" evidence="1">
    <location>
        <begin position="172"/>
        <end position="185"/>
    </location>
</feature>
<organism evidence="3 4">
    <name type="scientific">Riccia fluitans</name>
    <dbReference type="NCBI Taxonomy" id="41844"/>
    <lineage>
        <taxon>Eukaryota</taxon>
        <taxon>Viridiplantae</taxon>
        <taxon>Streptophyta</taxon>
        <taxon>Embryophyta</taxon>
        <taxon>Marchantiophyta</taxon>
        <taxon>Marchantiopsida</taxon>
        <taxon>Marchantiidae</taxon>
        <taxon>Marchantiales</taxon>
        <taxon>Ricciaceae</taxon>
        <taxon>Riccia</taxon>
    </lineage>
</organism>
<feature type="domain" description="C2H2-type" evidence="2">
    <location>
        <begin position="101"/>
        <end position="122"/>
    </location>
</feature>
<evidence type="ECO:0000313" key="3">
    <source>
        <dbReference type="EMBL" id="KAL2629632.1"/>
    </source>
</evidence>
<feature type="region of interest" description="Disordered" evidence="1">
    <location>
        <begin position="172"/>
        <end position="222"/>
    </location>
</feature>
<evidence type="ECO:0000313" key="4">
    <source>
        <dbReference type="Proteomes" id="UP001605036"/>
    </source>
</evidence>
<dbReference type="PROSITE" id="PS00028">
    <property type="entry name" value="ZINC_FINGER_C2H2_1"/>
    <property type="match status" value="2"/>
</dbReference>
<dbReference type="EMBL" id="JBHFFA010000004">
    <property type="protein sequence ID" value="KAL2629632.1"/>
    <property type="molecule type" value="Genomic_DNA"/>
</dbReference>
<evidence type="ECO:0000259" key="2">
    <source>
        <dbReference type="PROSITE" id="PS00028"/>
    </source>
</evidence>
<reference evidence="3 4" key="1">
    <citation type="submission" date="2024-09" db="EMBL/GenBank/DDBJ databases">
        <title>Chromosome-scale assembly of Riccia fluitans.</title>
        <authorList>
            <person name="Paukszto L."/>
            <person name="Sawicki J."/>
            <person name="Karawczyk K."/>
            <person name="Piernik-Szablinska J."/>
            <person name="Szczecinska M."/>
            <person name="Mazdziarz M."/>
        </authorList>
    </citation>
    <scope>NUCLEOTIDE SEQUENCE [LARGE SCALE GENOMIC DNA]</scope>
    <source>
        <strain evidence="3">Rf_01</strain>
        <tissue evidence="3">Aerial parts of the thallus</tissue>
    </source>
</reference>
<dbReference type="InterPro" id="IPR013087">
    <property type="entry name" value="Znf_C2H2_type"/>
</dbReference>
<name>A0ABD1YJJ5_9MARC</name>
<comment type="caution">
    <text evidence="3">The sequence shown here is derived from an EMBL/GenBank/DDBJ whole genome shotgun (WGS) entry which is preliminary data.</text>
</comment>
<dbReference type="PANTHER" id="PTHR21354">
    <property type="entry name" value="ZINC FINGER PROTEIN 511"/>
    <property type="match status" value="1"/>
</dbReference>